<keyword evidence="4" id="KW-0804">Transcription</keyword>
<dbReference type="PANTHER" id="PTHR15138">
    <property type="entry name" value="TRANSCRIPTION INITIATION FACTOR TFIID SUBUNIT 4"/>
    <property type="match status" value="1"/>
</dbReference>
<dbReference type="PROSITE" id="PS51879">
    <property type="entry name" value="RST"/>
    <property type="match status" value="1"/>
</dbReference>
<evidence type="ECO:0000256" key="7">
    <source>
        <dbReference type="SAM" id="MobiDB-lite"/>
    </source>
</evidence>
<dbReference type="InterPro" id="IPR022003">
    <property type="entry name" value="RST"/>
</dbReference>
<feature type="region of interest" description="Disordered" evidence="7">
    <location>
        <begin position="677"/>
        <end position="696"/>
    </location>
</feature>
<feature type="compositionally biased region" description="Basic and acidic residues" evidence="7">
    <location>
        <begin position="541"/>
        <end position="562"/>
    </location>
</feature>
<feature type="region of interest" description="Disordered" evidence="7">
    <location>
        <begin position="412"/>
        <end position="454"/>
    </location>
</feature>
<dbReference type="GO" id="GO:0046982">
    <property type="term" value="F:protein heterodimerization activity"/>
    <property type="evidence" value="ECO:0007669"/>
    <property type="project" value="InterPro"/>
</dbReference>
<proteinExistence type="inferred from homology"/>
<feature type="compositionally biased region" description="Basic and acidic residues" evidence="7">
    <location>
        <begin position="684"/>
        <end position="696"/>
    </location>
</feature>
<dbReference type="InterPro" id="IPR009072">
    <property type="entry name" value="Histone-fold"/>
</dbReference>
<feature type="compositionally biased region" description="Polar residues" evidence="7">
    <location>
        <begin position="592"/>
        <end position="621"/>
    </location>
</feature>
<dbReference type="Pfam" id="PF12174">
    <property type="entry name" value="RST"/>
    <property type="match status" value="1"/>
</dbReference>
<evidence type="ECO:0000256" key="6">
    <source>
        <dbReference type="ARBA" id="ARBA00058775"/>
    </source>
</evidence>
<gene>
    <name evidence="9" type="ORF">AMTR_s00002p00199670</name>
</gene>
<feature type="region of interest" description="Disordered" evidence="7">
    <location>
        <begin position="266"/>
        <end position="295"/>
    </location>
</feature>
<dbReference type="GO" id="GO:0006367">
    <property type="term" value="P:transcription initiation at RNA polymerase II promoter"/>
    <property type="evidence" value="ECO:0000318"/>
    <property type="project" value="GO_Central"/>
</dbReference>
<dbReference type="Gene3D" id="1.10.20.10">
    <property type="entry name" value="Histone, subunit A"/>
    <property type="match status" value="1"/>
</dbReference>
<dbReference type="GO" id="GO:0005669">
    <property type="term" value="C:transcription factor TFIID complex"/>
    <property type="evidence" value="ECO:0000318"/>
    <property type="project" value="GO_Central"/>
</dbReference>
<dbReference type="OMA" id="NMQIQPA"/>
<dbReference type="InterPro" id="IPR045144">
    <property type="entry name" value="TAF4"/>
</dbReference>
<evidence type="ECO:0000256" key="2">
    <source>
        <dbReference type="ARBA" id="ARBA00006178"/>
    </source>
</evidence>
<evidence type="ECO:0000256" key="1">
    <source>
        <dbReference type="ARBA" id="ARBA00004123"/>
    </source>
</evidence>
<keyword evidence="3" id="KW-0805">Transcription regulation</keyword>
<evidence type="ECO:0000313" key="9">
    <source>
        <dbReference type="EMBL" id="ERN01112.1"/>
    </source>
</evidence>
<feature type="domain" description="RST" evidence="8">
    <location>
        <begin position="196"/>
        <end position="267"/>
    </location>
</feature>
<dbReference type="AlphaFoldDB" id="W1NU21"/>
<evidence type="ECO:0000256" key="4">
    <source>
        <dbReference type="ARBA" id="ARBA00023163"/>
    </source>
</evidence>
<feature type="region of interest" description="Disordered" evidence="7">
    <location>
        <begin position="800"/>
        <end position="836"/>
    </location>
</feature>
<evidence type="ECO:0000256" key="5">
    <source>
        <dbReference type="ARBA" id="ARBA00023242"/>
    </source>
</evidence>
<dbReference type="KEGG" id="atr:18429189"/>
<evidence type="ECO:0000313" key="10">
    <source>
        <dbReference type="Proteomes" id="UP000017836"/>
    </source>
</evidence>
<protein>
    <recommendedName>
        <fullName evidence="8">RST domain-containing protein</fullName>
    </recommendedName>
</protein>
<comment type="similarity">
    <text evidence="2">Belongs to the TAF4 family.</text>
</comment>
<dbReference type="OrthoDB" id="21060at2759"/>
<name>W1NU21_AMBTC</name>
<feature type="region of interest" description="Disordered" evidence="7">
    <location>
        <begin position="12"/>
        <end position="118"/>
    </location>
</feature>
<feature type="compositionally biased region" description="Polar residues" evidence="7">
    <location>
        <begin position="361"/>
        <end position="373"/>
    </location>
</feature>
<dbReference type="STRING" id="13333.W1NU21"/>
<dbReference type="Pfam" id="PF05236">
    <property type="entry name" value="TAF4"/>
    <property type="match status" value="1"/>
</dbReference>
<comment type="function">
    <text evidence="6">TAFs are components of the transcription factor IID (TFIID) complex that is essential for mediating regulation of RNA polymerase transcription.</text>
</comment>
<dbReference type="Proteomes" id="UP000017836">
    <property type="component" value="Unassembled WGS sequence"/>
</dbReference>
<evidence type="ECO:0000256" key="3">
    <source>
        <dbReference type="ARBA" id="ARBA00023015"/>
    </source>
</evidence>
<feature type="compositionally biased region" description="Low complexity" evidence="7">
    <location>
        <begin position="66"/>
        <end position="96"/>
    </location>
</feature>
<dbReference type="CDD" id="cd08045">
    <property type="entry name" value="HFD_TAF4"/>
    <property type="match status" value="1"/>
</dbReference>
<comment type="subcellular location">
    <subcellularLocation>
        <location evidence="1">Nucleus</location>
    </subcellularLocation>
</comment>
<keyword evidence="10" id="KW-1185">Reference proteome</keyword>
<dbReference type="Gramene" id="ERN01112">
    <property type="protein sequence ID" value="ERN01112"/>
    <property type="gene ID" value="AMTR_s00002p00199670"/>
</dbReference>
<feature type="region of interest" description="Disordered" evidence="7">
    <location>
        <begin position="347"/>
        <end position="381"/>
    </location>
</feature>
<organism evidence="9 10">
    <name type="scientific">Amborella trichopoda</name>
    <dbReference type="NCBI Taxonomy" id="13333"/>
    <lineage>
        <taxon>Eukaryota</taxon>
        <taxon>Viridiplantae</taxon>
        <taxon>Streptophyta</taxon>
        <taxon>Embryophyta</taxon>
        <taxon>Tracheophyta</taxon>
        <taxon>Spermatophyta</taxon>
        <taxon>Magnoliopsida</taxon>
        <taxon>Amborellales</taxon>
        <taxon>Amborellaceae</taxon>
        <taxon>Amborella</taxon>
    </lineage>
</organism>
<dbReference type="PANTHER" id="PTHR15138:SF14">
    <property type="entry name" value="TRANSCRIPTION INITIATION FACTOR TFIID SUBUNIT 4"/>
    <property type="match status" value="1"/>
</dbReference>
<dbReference type="FunFam" id="1.10.20.10:FF:000015">
    <property type="entry name" value="Transcription initiation factor TFIID subunit 4B"/>
    <property type="match status" value="1"/>
</dbReference>
<sequence length="977" mass="108504">MDPSIMKLLEDDEDEHLHSGADVEALTAALNRDIGGPQPGSQTSVSRGSLSHGNSQSSFPLSGEWPQLAQEEPQVQQHQQPHEQQNSQLLQQQQSSDMECVMEHQPLQSHPPGEHEQMLVDHKPPQPLQLNQNMEKKPNPSEEISYDHNSNAQVVRNPELDTYGPPENQQQHPHLVNVNVQQEQAGTGQVNASMRQFKSPSSIPFGLLMPILCSQLDKDRAMQLMTAFNRLKKAEINKGDFMRLIKGIVGEQTLKQAAQQLQQKHTQAIRNSANQQQFHLQQSQTPSQQSVPLSQGNTQLLAEPQSIPKLTSNQHQKSYTPSEPQSHIPNPTLQMQTDSMLTNPELSAQKSRQTGERQHDAQGTQSNQVSSVNMDRPDQEKDLSVVSIQQQQHMHIPHSPFSMYGHTMGNYHSQPFPMPSANVQASSGKTQPQDSQIGQVAHAQGMSSSQPVSLKNMPRYELHGARNETNRLQSGSVPQIASQSAPQQNQSPWQSSLEKEQMSSGMSSIAYVKPEPNEQASEHEQKPQLPITQNPSSFGAVHHEQGRSFHGPSKDEPHEKQSARMNFASSSNISSSSQLQTSSATHPDHKMQVTQTPPVSSATIRMPSTITPAAAVTNTKNTPKKPSVGQKKPFEALGNPTQQSSKKQKVAGEFADQSIEQLNDVTAVSGVNLREEEEQLFSTPKEESRASEATRRVVQEEEERMILQKGPLQKKIVEIMAKCKLKSTGNDVERCLSMCVEERMRGLISNLIRISKQRVDIEKPRHRSFTTSDVRRQILSMNRRAKEDWEKKQAEEAEKLRKLNETEGSVGVDGEKDEARAKASKANKEEDDKMRTNAANVAARAAVGGDDMLSKWQLMAEQARQKREGGLDGSASGSSNKDTPRKPFTAIKRTVSGGGDRQEAEHKGPSSSMPVARRPFGRAPAPIHPLKIMRRISVKDVIALLEREPQMSKSTLMYRLYERMSMDGSNTPEKAGD</sequence>
<feature type="compositionally biased region" description="Polar residues" evidence="7">
    <location>
        <begin position="421"/>
        <end position="438"/>
    </location>
</feature>
<reference evidence="10" key="1">
    <citation type="journal article" date="2013" name="Science">
        <title>The Amborella genome and the evolution of flowering plants.</title>
        <authorList>
            <consortium name="Amborella Genome Project"/>
        </authorList>
    </citation>
    <scope>NUCLEOTIDE SEQUENCE [LARGE SCALE GENOMIC DNA]</scope>
</reference>
<feature type="compositionally biased region" description="Low complexity" evidence="7">
    <location>
        <begin position="569"/>
        <end position="583"/>
    </location>
</feature>
<dbReference type="eggNOG" id="KOG2341">
    <property type="taxonomic scope" value="Eukaryota"/>
</dbReference>
<feature type="region of interest" description="Disordered" evidence="7">
    <location>
        <begin position="472"/>
        <end position="646"/>
    </location>
</feature>
<evidence type="ECO:0000259" key="8">
    <source>
        <dbReference type="PROSITE" id="PS51879"/>
    </source>
</evidence>
<feature type="compositionally biased region" description="Low complexity" evidence="7">
    <location>
        <begin position="476"/>
        <end position="496"/>
    </location>
</feature>
<dbReference type="GO" id="GO:0003677">
    <property type="term" value="F:DNA binding"/>
    <property type="evidence" value="ECO:0000318"/>
    <property type="project" value="GO_Central"/>
</dbReference>
<keyword evidence="5" id="KW-0539">Nucleus</keyword>
<feature type="compositionally biased region" description="Low complexity" evidence="7">
    <location>
        <begin position="275"/>
        <end position="295"/>
    </location>
</feature>
<feature type="region of interest" description="Disordered" evidence="7">
    <location>
        <begin position="311"/>
        <end position="335"/>
    </location>
</feature>
<feature type="compositionally biased region" description="Basic and acidic residues" evidence="7">
    <location>
        <begin position="813"/>
        <end position="835"/>
    </location>
</feature>
<dbReference type="HOGENOM" id="CLU_011622_0_0_1"/>
<dbReference type="InterPro" id="IPR007900">
    <property type="entry name" value="TAF4_C"/>
</dbReference>
<feature type="region of interest" description="Disordered" evidence="7">
    <location>
        <begin position="861"/>
        <end position="923"/>
    </location>
</feature>
<accession>W1NU21</accession>
<dbReference type="EMBL" id="KI394767">
    <property type="protein sequence ID" value="ERN01112.1"/>
    <property type="molecule type" value="Genomic_DNA"/>
</dbReference>
<feature type="compositionally biased region" description="Polar residues" evidence="7">
    <location>
        <begin position="39"/>
        <end position="60"/>
    </location>
</feature>